<accession>A0A1U7NJC1</accession>
<keyword evidence="2" id="KW-1185">Reference proteome</keyword>
<dbReference type="EMBL" id="MPJW01000012">
    <property type="protein sequence ID" value="OLU43337.1"/>
    <property type="molecule type" value="Genomic_DNA"/>
</dbReference>
<dbReference type="RefSeq" id="WP_075817350.1">
    <property type="nucleotide sequence ID" value="NZ_CAPBNU010000171.1"/>
</dbReference>
<comment type="caution">
    <text evidence="1">The sequence shown here is derived from an EMBL/GenBank/DDBJ whole genome shotgun (WGS) entry which is preliminary data.</text>
</comment>
<gene>
    <name evidence="1" type="ORF">BO222_00260</name>
</gene>
<sequence>MHSDLRRFLFPKLLLKFMKSHNMNTVDERAYTCWLLDFLGLNHLNDIQIVQIYNSLSDEAKLGINNGRYASRSPFRKITQTSSSFLCRYDALYELGQLLLKDPSCILDPKVVDFGFYQDRDFVETVIAEAKELNSIRPNRQKAVA</sequence>
<evidence type="ECO:0000313" key="2">
    <source>
        <dbReference type="Proteomes" id="UP000186341"/>
    </source>
</evidence>
<proteinExistence type="predicted"/>
<reference evidence="1 2" key="1">
    <citation type="submission" date="2016-11" db="EMBL/GenBank/DDBJ databases">
        <title>Description of two novel members of the family Erysipelotrichaceae: Ileibacterium lipovorans gen. nov., sp. nov. and Dubosiella newyorkensis, gen. nov., sp. nov.</title>
        <authorList>
            <person name="Cox L.M."/>
            <person name="Sohn J."/>
            <person name="Tyrrell K.L."/>
            <person name="Citron D.M."/>
            <person name="Lawson P.A."/>
            <person name="Patel N.B."/>
            <person name="Iizumi T."/>
            <person name="Perez-Perez G.I."/>
            <person name="Goldstein E.J."/>
            <person name="Blaser M.J."/>
        </authorList>
    </citation>
    <scope>NUCLEOTIDE SEQUENCE [LARGE SCALE GENOMIC DNA]</scope>
    <source>
        <strain evidence="1 2">NYU-BL-A3</strain>
    </source>
</reference>
<organism evidence="1 2">
    <name type="scientific">Ileibacterium valens</name>
    <dbReference type="NCBI Taxonomy" id="1862668"/>
    <lineage>
        <taxon>Bacteria</taxon>
        <taxon>Bacillati</taxon>
        <taxon>Bacillota</taxon>
        <taxon>Erysipelotrichia</taxon>
        <taxon>Erysipelotrichales</taxon>
        <taxon>Erysipelotrichaceae</taxon>
        <taxon>Ileibacterium</taxon>
    </lineage>
</organism>
<dbReference type="Proteomes" id="UP000186341">
    <property type="component" value="Unassembled WGS sequence"/>
</dbReference>
<name>A0A1U7NJC1_9FIRM</name>
<dbReference type="AlphaFoldDB" id="A0A1U7NJC1"/>
<protein>
    <submittedName>
        <fullName evidence="1">Uncharacterized protein</fullName>
    </submittedName>
</protein>
<dbReference type="GeneID" id="82201683"/>
<evidence type="ECO:0000313" key="1">
    <source>
        <dbReference type="EMBL" id="OLU43337.1"/>
    </source>
</evidence>